<evidence type="ECO:0000313" key="2">
    <source>
        <dbReference type="Proteomes" id="UP000238274"/>
    </source>
</evidence>
<comment type="caution">
    <text evidence="1">The sequence shown here is derived from an EMBL/GenBank/DDBJ whole genome shotgun (WGS) entry which is preliminary data.</text>
</comment>
<reference evidence="2" key="3">
    <citation type="journal article" date="2018" name="Mol. Plant Microbe Interact.">
        <title>Genome sequence resources for the wheat stripe rust pathogen (Puccinia striiformis f. sp. tritici) and the barley stripe rust pathogen (Puccinia striiformis f. sp. hordei).</title>
        <authorList>
            <person name="Xia C."/>
            <person name="Wang M."/>
            <person name="Yin C."/>
            <person name="Cornejo O.E."/>
            <person name="Hulbert S.H."/>
            <person name="Chen X."/>
        </authorList>
    </citation>
    <scope>NUCLEOTIDE SEQUENCE [LARGE SCALE GENOMIC DNA]</scope>
    <source>
        <strain evidence="2">93TX-2</strain>
    </source>
</reference>
<dbReference type="VEuPathDB" id="FungiDB:PSHT_10960"/>
<dbReference type="OrthoDB" id="27483at2759"/>
<sequence>MDRHSKYTVRMKTKINRAFEALDIGTFAAWEALPATLPAGLYVDEVGDIDMPLSEGQARRLIAVAHQAAPADSASSMLVDGESSGHPWQINADRLEFLEPAWQGYLLRLSDLVAAKLGVDGPIRVRLDKMLIYEPGGRSEPQTDLERTKGMFGTLMICLPSAHKGGEVLAKHKGGSVVLGNSDATPSFSCWYSDVSHEVLPVQSGYRCVLIYNLAIKPGSTRPTASSLHDLKEAPLRNTLECWLKDLADNKMSDVPSRLYQTIDHEDAQPEASGPILPLEALKAQDSTRLHALREFAHELPFEIFLALLENAEDDHTMWTVKSLSALDGVTIASNYKFDSNSCLLDDPLDDMVFSEDSYAAYGTHPVRRWAIAIIAHEKIGEFLAECTFGSPEDDRKLRSPYDHSGSRVTDKEYKSESSGLRDYESALRYLGGIRSIPSGSARTTMLDAICKMCKTKRSQRLHMTNILTSALMYSHFTLFQTVGTSHRDRLPSSFFDWAKQWLTKLSVSERTEKYQTWIPLLIQGYSSMTVIMNIIQQMSNPTGDAAVPGEPPFCHRTWAQGVKRRCITNFHKTTKKPTISDAKLIVTAIFDLNGEWEDKSALLVSIVDHFPQCDATAFLLAVLYEVKTQSLEARLPISPTVELYGSLGSRVFNPNRKLSNILTKAKMENDLRWYDGFFASDSSGWGSDHGQTLSPDTGLIVTSDALVRFAFDANEANAIDPFIEELIEQCTTFSVEDMRDLWMPFRYGLIRALTLAHPPVSLEKTDLPATY</sequence>
<reference evidence="1 2" key="1">
    <citation type="submission" date="2017-12" db="EMBL/GenBank/DDBJ databases">
        <title>Gene loss provides genomic basis for host adaptation in cereal stripe rust fungi.</title>
        <authorList>
            <person name="Xia C."/>
        </authorList>
    </citation>
    <scope>NUCLEOTIDE SEQUENCE [LARGE SCALE GENOMIC DNA]</scope>
    <source>
        <strain evidence="1 2">93TX-2</strain>
    </source>
</reference>
<evidence type="ECO:0008006" key="3">
    <source>
        <dbReference type="Google" id="ProtNLM"/>
    </source>
</evidence>
<dbReference type="PANTHER" id="PTHR33099:SF7">
    <property type="entry name" value="MYND-TYPE DOMAIN-CONTAINING PROTEIN"/>
    <property type="match status" value="1"/>
</dbReference>
<dbReference type="PANTHER" id="PTHR33099">
    <property type="entry name" value="FE2OG DIOXYGENASE DOMAIN-CONTAINING PROTEIN"/>
    <property type="match status" value="1"/>
</dbReference>
<dbReference type="VEuPathDB" id="FungiDB:PSTT_07053"/>
<dbReference type="EMBL" id="PKSM01000176">
    <property type="protein sequence ID" value="POW05055.1"/>
    <property type="molecule type" value="Genomic_DNA"/>
</dbReference>
<keyword evidence="2" id="KW-1185">Reference proteome</keyword>
<organism evidence="1 2">
    <name type="scientific">Puccinia striiformis</name>
    <dbReference type="NCBI Taxonomy" id="27350"/>
    <lineage>
        <taxon>Eukaryota</taxon>
        <taxon>Fungi</taxon>
        <taxon>Dikarya</taxon>
        <taxon>Basidiomycota</taxon>
        <taxon>Pucciniomycotina</taxon>
        <taxon>Pucciniomycetes</taxon>
        <taxon>Pucciniales</taxon>
        <taxon>Pucciniaceae</taxon>
        <taxon>Puccinia</taxon>
    </lineage>
</organism>
<gene>
    <name evidence="1" type="ORF">PSHT_10960</name>
</gene>
<accession>A0A2S4V6G7</accession>
<proteinExistence type="predicted"/>
<reference evidence="2" key="2">
    <citation type="journal article" date="2018" name="BMC Genomics">
        <title>Genomic insights into host adaptation between the wheat stripe rust pathogen (Puccinia striiformis f. sp. tritici) and the barley stripe rust pathogen (Puccinia striiformis f. sp. hordei).</title>
        <authorList>
            <person name="Xia C."/>
            <person name="Wang M."/>
            <person name="Yin C."/>
            <person name="Cornejo O.E."/>
            <person name="Hulbert S.H."/>
            <person name="Chen X."/>
        </authorList>
    </citation>
    <scope>NUCLEOTIDE SEQUENCE [LARGE SCALE GENOMIC DNA]</scope>
    <source>
        <strain evidence="2">93TX-2</strain>
    </source>
</reference>
<evidence type="ECO:0000313" key="1">
    <source>
        <dbReference type="EMBL" id="POW05055.1"/>
    </source>
</evidence>
<protein>
    <recommendedName>
        <fullName evidence="3">Prolyl 4-hydroxylase alpha subunit Fe(2+) 2OG dioxygenase domain-containing protein</fullName>
    </recommendedName>
</protein>
<dbReference type="Proteomes" id="UP000238274">
    <property type="component" value="Unassembled WGS sequence"/>
</dbReference>
<dbReference type="Gene3D" id="2.60.120.620">
    <property type="entry name" value="q2cbj1_9rhob like domain"/>
    <property type="match status" value="1"/>
</dbReference>
<dbReference type="AlphaFoldDB" id="A0A2S4V6G7"/>
<name>A0A2S4V6G7_9BASI</name>